<evidence type="ECO:0000313" key="2">
    <source>
        <dbReference type="EMBL" id="KAG9061046.1"/>
    </source>
</evidence>
<accession>A0A9P8BMS4</accession>
<reference evidence="2" key="1">
    <citation type="submission" date="2021-06" db="EMBL/GenBank/DDBJ databases">
        <title>Genome Sequence of Mortierella hyaline Strain SCG-10, a Cold-Adapted, Nitrate-Reducing Fungus Isolated from Soil in Minnesota, USA.</title>
        <authorList>
            <person name="Aldossari N."/>
        </authorList>
    </citation>
    <scope>NUCLEOTIDE SEQUENCE</scope>
    <source>
        <strain evidence="2">SCG-10</strain>
    </source>
</reference>
<evidence type="ECO:0000256" key="1">
    <source>
        <dbReference type="SAM" id="MobiDB-lite"/>
    </source>
</evidence>
<dbReference type="AlphaFoldDB" id="A0A9P8BMS4"/>
<evidence type="ECO:0000313" key="3">
    <source>
        <dbReference type="Proteomes" id="UP000707451"/>
    </source>
</evidence>
<feature type="region of interest" description="Disordered" evidence="1">
    <location>
        <begin position="212"/>
        <end position="237"/>
    </location>
</feature>
<gene>
    <name evidence="2" type="ORF">KI688_007675</name>
</gene>
<evidence type="ECO:0008006" key="4">
    <source>
        <dbReference type="Google" id="ProtNLM"/>
    </source>
</evidence>
<protein>
    <recommendedName>
        <fullName evidence="4">F-box domain-containing protein</fullName>
    </recommendedName>
</protein>
<proteinExistence type="predicted"/>
<name>A0A9P8BMS4_9FUNG</name>
<dbReference type="EMBL" id="JAHRHY010000026">
    <property type="protein sequence ID" value="KAG9061046.1"/>
    <property type="molecule type" value="Genomic_DNA"/>
</dbReference>
<organism evidence="2 3">
    <name type="scientific">Linnemannia hyalina</name>
    <dbReference type="NCBI Taxonomy" id="64524"/>
    <lineage>
        <taxon>Eukaryota</taxon>
        <taxon>Fungi</taxon>
        <taxon>Fungi incertae sedis</taxon>
        <taxon>Mucoromycota</taxon>
        <taxon>Mortierellomycotina</taxon>
        <taxon>Mortierellomycetes</taxon>
        <taxon>Mortierellales</taxon>
        <taxon>Mortierellaceae</taxon>
        <taxon>Linnemannia</taxon>
    </lineage>
</organism>
<dbReference type="Gene3D" id="3.80.10.10">
    <property type="entry name" value="Ribonuclease Inhibitor"/>
    <property type="match status" value="2"/>
</dbReference>
<dbReference type="OrthoDB" id="2376927at2759"/>
<comment type="caution">
    <text evidence="2">The sequence shown here is derived from an EMBL/GenBank/DDBJ whole genome shotgun (WGS) entry which is preliminary data.</text>
</comment>
<dbReference type="SUPFAM" id="SSF52047">
    <property type="entry name" value="RNI-like"/>
    <property type="match status" value="1"/>
</dbReference>
<dbReference type="InterPro" id="IPR032675">
    <property type="entry name" value="LRR_dom_sf"/>
</dbReference>
<dbReference type="Proteomes" id="UP000707451">
    <property type="component" value="Unassembled WGS sequence"/>
</dbReference>
<sequence>MSSTALLKIPELRDLLSGRLSQTDLVNCVRVSKSWHEGFAPVLWSKITISSPLQDVAFSQAAAHIAIHRYRRFIRSFSGPYPTSLKALGNQLFADSMDITDSLQTSEENDKCTELRELRRDYILDESLVLRLIEFSPELRSLHLYGWCEEDSESGLVQLIGKLEHLKTLTMFAGSPGLLPLEDFCTLLENVPLSVETLSIDCSLKGNLSHNINNNNTAQSPPQATSPSRTPPPPLPKPLRLRAIKSLSFRASAMNTDPSVWSSFLSKCHDLRSFSVSGNMMNWNVGRIVEILQRDCPKLEELHLREAGRCITDSYLAQFLSACDHSKTNDTSSAGGDTNDTNFTPLIESLSLQEQQTERRARWKVFEATALPAMGPLSTEILLAHTPTLEKVIVIDGNIMDADTQYRILLQSPNLNTFKVFPDREGIFGIDPQQLLLPPPLPQRPWACESTLRTLWLAIRTPTAPLTPAQQRLVMRQIGRLHQLTELHLFNDHDSNYNSTGRPGFTDLSLENGLDEWEGMKALRDVALSGFEHSFGDIEKEWVLEKWPLLEKMLVGRDVVKQAT</sequence>
<keyword evidence="3" id="KW-1185">Reference proteome</keyword>
<feature type="compositionally biased region" description="Low complexity" evidence="1">
    <location>
        <begin position="217"/>
        <end position="228"/>
    </location>
</feature>